<keyword evidence="4" id="KW-0143">Chaperone</keyword>
<dbReference type="AlphaFoldDB" id="C7MQJ5"/>
<feature type="region of interest" description="Disordered" evidence="5">
    <location>
        <begin position="164"/>
        <end position="194"/>
    </location>
</feature>
<feature type="compositionally biased region" description="Basic and acidic residues" evidence="5">
    <location>
        <begin position="170"/>
        <end position="194"/>
    </location>
</feature>
<dbReference type="InterPro" id="IPR025734">
    <property type="entry name" value="EspG"/>
</dbReference>
<reference evidence="6 7" key="1">
    <citation type="journal article" date="2009" name="Stand. Genomic Sci.">
        <title>Complete genome sequence of Saccharomonospora viridis type strain (P101).</title>
        <authorList>
            <person name="Pati A."/>
            <person name="Sikorski J."/>
            <person name="Nolan M."/>
            <person name="Lapidus A."/>
            <person name="Copeland A."/>
            <person name="Glavina Del Rio T."/>
            <person name="Lucas S."/>
            <person name="Chen F."/>
            <person name="Tice H."/>
            <person name="Pitluck S."/>
            <person name="Cheng J.F."/>
            <person name="Chertkov O."/>
            <person name="Brettin T."/>
            <person name="Han C."/>
            <person name="Detter J.C."/>
            <person name="Kuske C."/>
            <person name="Bruce D."/>
            <person name="Goodwin L."/>
            <person name="Chain P."/>
            <person name="D'haeseleer P."/>
            <person name="Chen A."/>
            <person name="Palaniappan K."/>
            <person name="Ivanova N."/>
            <person name="Mavromatis K."/>
            <person name="Mikhailova N."/>
            <person name="Rohde M."/>
            <person name="Tindall B.J."/>
            <person name="Goker M."/>
            <person name="Bristow J."/>
            <person name="Eisen J.A."/>
            <person name="Markowitz V."/>
            <person name="Hugenholtz P."/>
            <person name="Kyrpides N.C."/>
            <person name="Klenk H.P."/>
        </authorList>
    </citation>
    <scope>NUCLEOTIDE SEQUENCE [LARGE SCALE GENOMIC DNA]</scope>
    <source>
        <strain evidence="7">ATCC 15386 / DSM 43017 / JCM 3036 / NBRC 12207 / P101</strain>
    </source>
</reference>
<organism evidence="6 7">
    <name type="scientific">Saccharomonospora viridis (strain ATCC 15386 / DSM 43017 / JCM 3036 / CCUG 5913 / NBRC 12207 / NCIMB 9602 / P101)</name>
    <name type="common">Thermoactinomyces viridis</name>
    <dbReference type="NCBI Taxonomy" id="471857"/>
    <lineage>
        <taxon>Bacteria</taxon>
        <taxon>Bacillati</taxon>
        <taxon>Actinomycetota</taxon>
        <taxon>Actinomycetes</taxon>
        <taxon>Pseudonocardiales</taxon>
        <taxon>Pseudonocardiaceae</taxon>
        <taxon>Saccharomonospora</taxon>
    </lineage>
</organism>
<protein>
    <recommendedName>
        <fullName evidence="8">EspG family protein</fullName>
    </recommendedName>
</protein>
<dbReference type="STRING" id="471857.Svir_35660"/>
<comment type="similarity">
    <text evidence="2">Belongs to the EspG family.</text>
</comment>
<accession>C7MQJ5</accession>
<evidence type="ECO:0000256" key="5">
    <source>
        <dbReference type="SAM" id="MobiDB-lite"/>
    </source>
</evidence>
<evidence type="ECO:0000313" key="6">
    <source>
        <dbReference type="EMBL" id="ACU98522.1"/>
    </source>
</evidence>
<keyword evidence="3" id="KW-0963">Cytoplasm</keyword>
<evidence type="ECO:0008006" key="8">
    <source>
        <dbReference type="Google" id="ProtNLM"/>
    </source>
</evidence>
<comment type="subcellular location">
    <subcellularLocation>
        <location evidence="1">Cytoplasm</location>
    </subcellularLocation>
</comment>
<dbReference type="EMBL" id="CP001683">
    <property type="protein sequence ID" value="ACU98522.1"/>
    <property type="molecule type" value="Genomic_DNA"/>
</dbReference>
<evidence type="ECO:0000256" key="2">
    <source>
        <dbReference type="ARBA" id="ARBA00006411"/>
    </source>
</evidence>
<evidence type="ECO:0000256" key="3">
    <source>
        <dbReference type="ARBA" id="ARBA00022490"/>
    </source>
</evidence>
<evidence type="ECO:0000256" key="4">
    <source>
        <dbReference type="ARBA" id="ARBA00023186"/>
    </source>
</evidence>
<dbReference type="KEGG" id="svi:Svir_35660"/>
<evidence type="ECO:0000313" key="7">
    <source>
        <dbReference type="Proteomes" id="UP000000841"/>
    </source>
</evidence>
<name>C7MQJ5_SACVD</name>
<dbReference type="Proteomes" id="UP000000841">
    <property type="component" value="Chromosome"/>
</dbReference>
<dbReference type="HOGENOM" id="CLU_088487_0_1_11"/>
<keyword evidence="7" id="KW-1185">Reference proteome</keyword>
<dbReference type="Pfam" id="PF14011">
    <property type="entry name" value="ESX-1_EspG"/>
    <property type="match status" value="1"/>
</dbReference>
<sequence length="275" mass="29501">MLFNSGEIVSAQEFFTPVAFDFLWEEAGVGELPYPLSVPSHGDDEAERAVLRQRVHAEFSARGIVSSPVGEWLEVLARPSVSVDALHIPEFQQHPVAALAASDGSRAVLAVQNADGIWLRSIYPDGLVSAIVDLLPANGRGTEASVTLPLDQAMRIQPARTGVMTGAQAKDAKDAKDTAPRRRGGLADRSHDPVETYAQLIAQPRLRGGQLAANSRDDLGGKRRSSVLAWFDTASGRYLSVSRTGPDGREWVAVAPADTKTLRSRLGELVAEVTS</sequence>
<dbReference type="eggNOG" id="ENOG5030UVW">
    <property type="taxonomic scope" value="Bacteria"/>
</dbReference>
<gene>
    <name evidence="6" type="ordered locus">Svir_35660</name>
</gene>
<proteinExistence type="inferred from homology"/>
<evidence type="ECO:0000256" key="1">
    <source>
        <dbReference type="ARBA" id="ARBA00004496"/>
    </source>
</evidence>